<dbReference type="OrthoDB" id="9814037at2"/>
<evidence type="ECO:0000313" key="2">
    <source>
        <dbReference type="EMBL" id="QDU57870.1"/>
    </source>
</evidence>
<name>A0A518AT15_9BACT</name>
<feature type="domain" description="Transcription factor zinc-finger" evidence="1">
    <location>
        <begin position="2"/>
        <end position="39"/>
    </location>
</feature>
<dbReference type="EMBL" id="CP036278">
    <property type="protein sequence ID" value="QDU57870.1"/>
    <property type="molecule type" value="Genomic_DNA"/>
</dbReference>
<dbReference type="RefSeq" id="WP_145252351.1">
    <property type="nucleotide sequence ID" value="NZ_CP036278.1"/>
</dbReference>
<accession>A0A518AT15</accession>
<dbReference type="Pfam" id="PF13453">
    <property type="entry name" value="Zn_ribbon_TFIIB"/>
    <property type="match status" value="2"/>
</dbReference>
<protein>
    <recommendedName>
        <fullName evidence="1">Transcription factor zinc-finger domain-containing protein</fullName>
    </recommendedName>
</protein>
<evidence type="ECO:0000313" key="3">
    <source>
        <dbReference type="Proteomes" id="UP000315750"/>
    </source>
</evidence>
<keyword evidence="3" id="KW-1185">Reference proteome</keyword>
<organism evidence="2 3">
    <name type="scientific">Aeoliella mucimassa</name>
    <dbReference type="NCBI Taxonomy" id="2527972"/>
    <lineage>
        <taxon>Bacteria</taxon>
        <taxon>Pseudomonadati</taxon>
        <taxon>Planctomycetota</taxon>
        <taxon>Planctomycetia</taxon>
        <taxon>Pirellulales</taxon>
        <taxon>Lacipirellulaceae</taxon>
        <taxon>Aeoliella</taxon>
    </lineage>
</organism>
<dbReference type="Proteomes" id="UP000315750">
    <property type="component" value="Chromosome"/>
</dbReference>
<evidence type="ECO:0000259" key="1">
    <source>
        <dbReference type="Pfam" id="PF13453"/>
    </source>
</evidence>
<feature type="domain" description="Transcription factor zinc-finger" evidence="1">
    <location>
        <begin position="70"/>
        <end position="112"/>
    </location>
</feature>
<dbReference type="InterPro" id="IPR027392">
    <property type="entry name" value="TF_Znf"/>
</dbReference>
<dbReference type="AlphaFoldDB" id="A0A518AT15"/>
<sequence>MKCPRDGAELATVQVDGIELDKCHHCDGIWFDAGELDKVRKLERSAIEQELEREYGNPEVVAGKVDGYMRCPRCADGRLNELTYTYKKRVKIDRCDQCHGVWVDDNELDAIIGEQKQLQQMNDTSAIRAFMRAASAAFG</sequence>
<reference evidence="2 3" key="1">
    <citation type="submission" date="2019-02" db="EMBL/GenBank/DDBJ databases">
        <title>Deep-cultivation of Planctomycetes and their phenomic and genomic characterization uncovers novel biology.</title>
        <authorList>
            <person name="Wiegand S."/>
            <person name="Jogler M."/>
            <person name="Boedeker C."/>
            <person name="Pinto D."/>
            <person name="Vollmers J."/>
            <person name="Rivas-Marin E."/>
            <person name="Kohn T."/>
            <person name="Peeters S.H."/>
            <person name="Heuer A."/>
            <person name="Rast P."/>
            <person name="Oberbeckmann S."/>
            <person name="Bunk B."/>
            <person name="Jeske O."/>
            <person name="Meyerdierks A."/>
            <person name="Storesund J.E."/>
            <person name="Kallscheuer N."/>
            <person name="Luecker S."/>
            <person name="Lage O.M."/>
            <person name="Pohl T."/>
            <person name="Merkel B.J."/>
            <person name="Hornburger P."/>
            <person name="Mueller R.-W."/>
            <person name="Bruemmer F."/>
            <person name="Labrenz M."/>
            <person name="Spormann A.M."/>
            <person name="Op den Camp H."/>
            <person name="Overmann J."/>
            <person name="Amann R."/>
            <person name="Jetten M.S.M."/>
            <person name="Mascher T."/>
            <person name="Medema M.H."/>
            <person name="Devos D.P."/>
            <person name="Kaster A.-K."/>
            <person name="Ovreas L."/>
            <person name="Rohde M."/>
            <person name="Galperin M.Y."/>
            <person name="Jogler C."/>
        </authorList>
    </citation>
    <scope>NUCLEOTIDE SEQUENCE [LARGE SCALE GENOMIC DNA]</scope>
    <source>
        <strain evidence="2 3">Pan181</strain>
    </source>
</reference>
<gene>
    <name evidence="2" type="ORF">Pan181_40930</name>
</gene>
<proteinExistence type="predicted"/>
<dbReference type="KEGG" id="amuc:Pan181_40930"/>